<feature type="transmembrane region" description="Helical" evidence="1">
    <location>
        <begin position="12"/>
        <end position="32"/>
    </location>
</feature>
<evidence type="ECO:0000313" key="2">
    <source>
        <dbReference type="EMBL" id="MBI6883679.1"/>
    </source>
</evidence>
<keyword evidence="1" id="KW-1133">Transmembrane helix</keyword>
<organism evidence="2 3">
    <name type="scientific">Pseudomonas putida</name>
    <name type="common">Arthrobacter siderocapsulatus</name>
    <dbReference type="NCBI Taxonomy" id="303"/>
    <lineage>
        <taxon>Bacteria</taxon>
        <taxon>Pseudomonadati</taxon>
        <taxon>Pseudomonadota</taxon>
        <taxon>Gammaproteobacteria</taxon>
        <taxon>Pseudomonadales</taxon>
        <taxon>Pseudomonadaceae</taxon>
        <taxon>Pseudomonas</taxon>
    </lineage>
</organism>
<dbReference type="Proteomes" id="UP000637061">
    <property type="component" value="Unassembled WGS sequence"/>
</dbReference>
<comment type="caution">
    <text evidence="2">The sequence shown here is derived from an EMBL/GenBank/DDBJ whole genome shotgun (WGS) entry which is preliminary data.</text>
</comment>
<accession>A0A8I1EBX0</accession>
<dbReference type="RefSeq" id="WP_198747060.1">
    <property type="nucleotide sequence ID" value="NZ_JAEHTE010000004.1"/>
</dbReference>
<dbReference type="AlphaFoldDB" id="A0A8I1EBX0"/>
<evidence type="ECO:0000313" key="3">
    <source>
        <dbReference type="Proteomes" id="UP000637061"/>
    </source>
</evidence>
<dbReference type="EMBL" id="JAEHTE010000004">
    <property type="protein sequence ID" value="MBI6883679.1"/>
    <property type="molecule type" value="Genomic_DNA"/>
</dbReference>
<reference evidence="2" key="1">
    <citation type="submission" date="2020-12" db="EMBL/GenBank/DDBJ databases">
        <title>Enhanced detection system for hospital associated transmission using whole genome sequencing surveillance.</title>
        <authorList>
            <person name="Harrison L.H."/>
            <person name="Van Tyne D."/>
            <person name="Marsh J.W."/>
            <person name="Griffith M.P."/>
            <person name="Snyder D.J."/>
            <person name="Cooper V.S."/>
            <person name="Mustapha M."/>
        </authorList>
    </citation>
    <scope>NUCLEOTIDE SEQUENCE</scope>
    <source>
        <strain evidence="2">PSB00042</strain>
    </source>
</reference>
<proteinExistence type="predicted"/>
<keyword evidence="1" id="KW-0812">Transmembrane</keyword>
<protein>
    <recommendedName>
        <fullName evidence="4">Phage abortive infection protein</fullName>
    </recommendedName>
</protein>
<evidence type="ECO:0008006" key="4">
    <source>
        <dbReference type="Google" id="ProtNLM"/>
    </source>
</evidence>
<sequence length="288" mass="32873">MKAIKRWGIPAWLRLMVVAAVLAALSLIVSFVSKFGVQPADAQEKWGQFGDFVGGILNPLFSITALFALLHTIVLQSQELKRSTKELKASAKALDKQNKYYSRQQFDSNCFQLLALQLELQKRFSTKNDIYKDIHGTSAFDYLSYGYSREYREIEGGQYPDHASKASCAFDNWDRNYSSGIYEYMDPLSNIIEYVYYAKVSSRAKKFAFATLLSHLSSSEIDLLFYISLHHSAYSWLSVVDKDYRLFDSASSKPFGVDVFDRIRADFVDEFSKLKEDVPDDSEHLPNG</sequence>
<keyword evidence="1" id="KW-0472">Membrane</keyword>
<name>A0A8I1EBX0_PSEPU</name>
<evidence type="ECO:0000256" key="1">
    <source>
        <dbReference type="SAM" id="Phobius"/>
    </source>
</evidence>
<feature type="transmembrane region" description="Helical" evidence="1">
    <location>
        <begin position="52"/>
        <end position="75"/>
    </location>
</feature>
<gene>
    <name evidence="2" type="ORF">JEU22_07130</name>
</gene>